<dbReference type="AlphaFoldDB" id="A0A434AB35"/>
<evidence type="ECO:0000313" key="1">
    <source>
        <dbReference type="EMBL" id="RUT71613.1"/>
    </source>
</evidence>
<dbReference type="EMBL" id="QWDM01000002">
    <property type="protein sequence ID" value="RUT71613.1"/>
    <property type="molecule type" value="Genomic_DNA"/>
</dbReference>
<organism evidence="1 2">
    <name type="scientific">Flavobacterium cupreum</name>
    <dbReference type="NCBI Taxonomy" id="2133766"/>
    <lineage>
        <taxon>Bacteria</taxon>
        <taxon>Pseudomonadati</taxon>
        <taxon>Bacteroidota</taxon>
        <taxon>Flavobacteriia</taxon>
        <taxon>Flavobacteriales</taxon>
        <taxon>Flavobacteriaceae</taxon>
        <taxon>Flavobacterium</taxon>
    </lineage>
</organism>
<comment type="caution">
    <text evidence="1">The sequence shown here is derived from an EMBL/GenBank/DDBJ whole genome shotgun (WGS) entry which is preliminary data.</text>
</comment>
<evidence type="ECO:0000313" key="2">
    <source>
        <dbReference type="Proteomes" id="UP000288102"/>
    </source>
</evidence>
<gene>
    <name evidence="1" type="ORF">D0817_02690</name>
</gene>
<protein>
    <recommendedName>
        <fullName evidence="3">Lipoprotein</fullName>
    </recommendedName>
</protein>
<proteinExistence type="predicted"/>
<dbReference type="RefSeq" id="WP_127336859.1">
    <property type="nucleotide sequence ID" value="NZ_QWDM01000002.1"/>
</dbReference>
<dbReference type="OrthoDB" id="884440at2"/>
<sequence length="73" mass="8317">MKTKILITFLLLSLTACKNSNKIERENQPTIYSVENEDKEMAEAIEKANQTLTDFNAVLSNPKIEVKSLKVKF</sequence>
<name>A0A434AB35_9FLAO</name>
<evidence type="ECO:0008006" key="3">
    <source>
        <dbReference type="Google" id="ProtNLM"/>
    </source>
</evidence>
<dbReference type="Proteomes" id="UP000288102">
    <property type="component" value="Unassembled WGS sequence"/>
</dbReference>
<dbReference type="PROSITE" id="PS51257">
    <property type="entry name" value="PROKAR_LIPOPROTEIN"/>
    <property type="match status" value="1"/>
</dbReference>
<reference evidence="2" key="1">
    <citation type="journal article" date="2019" name="Syst. Appl. Microbiol.">
        <title>Flavobacterium circumlabens sp. nov. and Flavobacterium cupreum sp. nov., two psychrotrophic species isolated from Antarctic environmental samples.</title>
        <authorList>
            <person name="Kralova S."/>
            <person name="Busse H.-J."/>
            <person name="Svec P."/>
            <person name="Maslanova I."/>
            <person name="Stankova E."/>
            <person name="Bartak M."/>
            <person name="Sedlacek I."/>
        </authorList>
    </citation>
    <scope>NUCLEOTIDE SEQUENCE [LARGE SCALE GENOMIC DNA]</scope>
    <source>
        <strain evidence="2">CCM 8825</strain>
    </source>
</reference>
<keyword evidence="2" id="KW-1185">Reference proteome</keyword>
<accession>A0A434AB35</accession>